<name>A0ACC0LKP5_RHOML</name>
<evidence type="ECO:0000313" key="1">
    <source>
        <dbReference type="EMBL" id="KAI8529184.1"/>
    </source>
</evidence>
<organism evidence="1 2">
    <name type="scientific">Rhododendron molle</name>
    <name type="common">Chinese azalea</name>
    <name type="synonym">Azalea mollis</name>
    <dbReference type="NCBI Taxonomy" id="49168"/>
    <lineage>
        <taxon>Eukaryota</taxon>
        <taxon>Viridiplantae</taxon>
        <taxon>Streptophyta</taxon>
        <taxon>Embryophyta</taxon>
        <taxon>Tracheophyta</taxon>
        <taxon>Spermatophyta</taxon>
        <taxon>Magnoliopsida</taxon>
        <taxon>eudicotyledons</taxon>
        <taxon>Gunneridae</taxon>
        <taxon>Pentapetalae</taxon>
        <taxon>asterids</taxon>
        <taxon>Ericales</taxon>
        <taxon>Ericaceae</taxon>
        <taxon>Ericoideae</taxon>
        <taxon>Rhodoreae</taxon>
        <taxon>Rhododendron</taxon>
    </lineage>
</organism>
<proteinExistence type="predicted"/>
<reference evidence="1" key="1">
    <citation type="submission" date="2022-02" db="EMBL/GenBank/DDBJ databases">
        <title>Plant Genome Project.</title>
        <authorList>
            <person name="Zhang R.-G."/>
        </authorList>
    </citation>
    <scope>NUCLEOTIDE SEQUENCE</scope>
    <source>
        <strain evidence="1">AT1</strain>
    </source>
</reference>
<dbReference type="Proteomes" id="UP001062846">
    <property type="component" value="Chromosome 12"/>
</dbReference>
<accession>A0ACC0LKP5</accession>
<comment type="caution">
    <text evidence="1">The sequence shown here is derived from an EMBL/GenBank/DDBJ whole genome shotgun (WGS) entry which is preliminary data.</text>
</comment>
<sequence length="842" mass="94848">MMRFILKGLLSTSPVASTRAYGLSFSTSSLKPTLDCSNSTCPQSPTVSYLVNSCGLSLESAISASKNLQIGTTDQPDSVLTLLKSIGLGKSHIRNLIIKRPVILLADANKTLKPNVEVFGSLGIFGTNLLKLLTKAPRFLEVDAHSTVEFFSAYGFTKEQICMLTMKRPQLYLYNAPRNFKPKMEYIKSLGFSDAEVVQILLDVPNVIRRSLENKIIPSFQVIKRIVGTGENVLKAIKASYRVCDKDLEKVLEPNIAILINHGVPKPLLLKFFMSQTRSLVLNTHQFTEVVEEVDKLGFDPTSMLYLLAVNSLAMINKSLWERKSEVYRSFGMSEDQILSAFIRQPMSMMTSEKKIRKLMGFFVNELKISPLVISKTPKLMLLSLEKRLVPRCSVLQLLMSKGAIKGDFSLVHALRMNHKKFEEKYVSKYQNVIPKVVEAHQGKIPFQESAVSASKNLQFVTTDQPDSVLTLLESIGLGESHIRNLIIKRPVILLADANKTLKPNVEVFGSLGISGTDLLKLLTKDPRFLEVDAHSTVEFFSAYGFTKEQICMLTMKHPQLYWYNAPRNFKPKMEYFKSLGFSDAEIVQILLYVPYVLGRSLENTIIPSVQFIKRIVGTDENVLKAIKASYRIFDLGKVHEPNIAVLINHGVPKPLVLKFITSRSRSLVLNTHRFTEVVEEVDKLGFDPTSMLYLLAVNSLATINKSLWERKSGVYRSFGMSEDQILSAFIRQPMFMLTSEKKIRKLMGFFVNELKISPLVISKTPKLMLLSLEKRLVPRCSVLQLLMSKGAIKGDFSLVHALEMTHKKFEERYVSEYQNVIPEVVEACQGKIPFQGFPISA</sequence>
<protein>
    <submittedName>
        <fullName evidence="1">Uncharacterized protein</fullName>
    </submittedName>
</protein>
<gene>
    <name evidence="1" type="ORF">RHMOL_Rhmol12G0205600</name>
</gene>
<dbReference type="EMBL" id="CM046399">
    <property type="protein sequence ID" value="KAI8529184.1"/>
    <property type="molecule type" value="Genomic_DNA"/>
</dbReference>
<keyword evidence="2" id="KW-1185">Reference proteome</keyword>
<evidence type="ECO:0000313" key="2">
    <source>
        <dbReference type="Proteomes" id="UP001062846"/>
    </source>
</evidence>